<comment type="caution">
    <text evidence="9">The sequence shown here is derived from an EMBL/GenBank/DDBJ whole genome shotgun (WGS) entry which is preliminary data.</text>
</comment>
<dbReference type="GO" id="GO:0012505">
    <property type="term" value="C:endomembrane system"/>
    <property type="evidence" value="ECO:0007669"/>
    <property type="project" value="UniProtKB-SubCell"/>
</dbReference>
<dbReference type="InterPro" id="IPR009606">
    <property type="entry name" value="DEAL/Modifying_wall_lignin1/2"/>
</dbReference>
<dbReference type="Pfam" id="PF06749">
    <property type="entry name" value="DUF1218"/>
    <property type="match status" value="1"/>
</dbReference>
<keyword evidence="10" id="KW-1185">Reference proteome</keyword>
<evidence type="ECO:0000256" key="5">
    <source>
        <dbReference type="ARBA" id="ARBA00023136"/>
    </source>
</evidence>
<keyword evidence="3 8" id="KW-0732">Signal</keyword>
<dbReference type="Proteomes" id="UP001497480">
    <property type="component" value="Unassembled WGS sequence"/>
</dbReference>
<evidence type="ECO:0000256" key="8">
    <source>
        <dbReference type="SAM" id="SignalP"/>
    </source>
</evidence>
<keyword evidence="2 7" id="KW-0812">Transmembrane</keyword>
<evidence type="ECO:0000313" key="10">
    <source>
        <dbReference type="Proteomes" id="UP001497480"/>
    </source>
</evidence>
<evidence type="ECO:0000256" key="7">
    <source>
        <dbReference type="SAM" id="Phobius"/>
    </source>
</evidence>
<evidence type="ECO:0000256" key="4">
    <source>
        <dbReference type="ARBA" id="ARBA00022989"/>
    </source>
</evidence>
<sequence length="183" mass="20027">MASSLLLVAVLVLDLIAFGLSVTAEQRRNTATLIQDTEGRMYCQYDSDIATSLGVGSFFVLVASQVMIMIVTRCLCCGKAMSPSGSRSWAIFLFITSWVTFIIAVSCLVAGSVRNAYHTKYRTLLKEMAPSCEILRKGVFGAGASFIVLTGIFSELYYVTFSKASNNAPYSYARDTGVRMRNM</sequence>
<keyword evidence="5 7" id="KW-0472">Membrane</keyword>
<protein>
    <recommendedName>
        <fullName evidence="11">Fiber protein Fb34</fullName>
    </recommendedName>
</protein>
<dbReference type="PANTHER" id="PTHR31769">
    <property type="entry name" value="OS07G0462200 PROTEIN-RELATED"/>
    <property type="match status" value="1"/>
</dbReference>
<dbReference type="AlphaFoldDB" id="A0AAV1WY04"/>
<feature type="transmembrane region" description="Helical" evidence="7">
    <location>
        <begin position="55"/>
        <end position="76"/>
    </location>
</feature>
<evidence type="ECO:0008006" key="11">
    <source>
        <dbReference type="Google" id="ProtNLM"/>
    </source>
</evidence>
<keyword evidence="4 7" id="KW-1133">Transmembrane helix</keyword>
<feature type="transmembrane region" description="Helical" evidence="7">
    <location>
        <begin position="134"/>
        <end position="158"/>
    </location>
</feature>
<gene>
    <name evidence="9" type="ORF">LLUT_LOCUS14996</name>
</gene>
<evidence type="ECO:0000256" key="1">
    <source>
        <dbReference type="ARBA" id="ARBA00004127"/>
    </source>
</evidence>
<evidence type="ECO:0000256" key="6">
    <source>
        <dbReference type="ARBA" id="ARBA00029467"/>
    </source>
</evidence>
<feature type="signal peptide" evidence="8">
    <location>
        <begin position="1"/>
        <end position="21"/>
    </location>
</feature>
<evidence type="ECO:0000313" key="9">
    <source>
        <dbReference type="EMBL" id="CAL0313936.1"/>
    </source>
</evidence>
<comment type="subcellular location">
    <subcellularLocation>
        <location evidence="1">Endomembrane system</location>
        <topology evidence="1">Multi-pass membrane protein</topology>
    </subcellularLocation>
</comment>
<name>A0AAV1WY04_LUPLU</name>
<dbReference type="EMBL" id="CAXHTB010000010">
    <property type="protein sequence ID" value="CAL0313936.1"/>
    <property type="molecule type" value="Genomic_DNA"/>
</dbReference>
<proteinExistence type="inferred from homology"/>
<comment type="similarity">
    <text evidence="6">Belongs to the DESIGUAL family.</text>
</comment>
<evidence type="ECO:0000256" key="2">
    <source>
        <dbReference type="ARBA" id="ARBA00022692"/>
    </source>
</evidence>
<dbReference type="InterPro" id="IPR052222">
    <property type="entry name" value="DESIGUAL"/>
</dbReference>
<feature type="transmembrane region" description="Helical" evidence="7">
    <location>
        <begin position="88"/>
        <end position="114"/>
    </location>
</feature>
<accession>A0AAV1WY04</accession>
<evidence type="ECO:0000256" key="3">
    <source>
        <dbReference type="ARBA" id="ARBA00022729"/>
    </source>
</evidence>
<feature type="chain" id="PRO_5043415856" description="Fiber protein Fb34" evidence="8">
    <location>
        <begin position="22"/>
        <end position="183"/>
    </location>
</feature>
<organism evidence="9 10">
    <name type="scientific">Lupinus luteus</name>
    <name type="common">European yellow lupine</name>
    <dbReference type="NCBI Taxonomy" id="3873"/>
    <lineage>
        <taxon>Eukaryota</taxon>
        <taxon>Viridiplantae</taxon>
        <taxon>Streptophyta</taxon>
        <taxon>Embryophyta</taxon>
        <taxon>Tracheophyta</taxon>
        <taxon>Spermatophyta</taxon>
        <taxon>Magnoliopsida</taxon>
        <taxon>eudicotyledons</taxon>
        <taxon>Gunneridae</taxon>
        <taxon>Pentapetalae</taxon>
        <taxon>rosids</taxon>
        <taxon>fabids</taxon>
        <taxon>Fabales</taxon>
        <taxon>Fabaceae</taxon>
        <taxon>Papilionoideae</taxon>
        <taxon>50 kb inversion clade</taxon>
        <taxon>genistoids sensu lato</taxon>
        <taxon>core genistoids</taxon>
        <taxon>Genisteae</taxon>
        <taxon>Lupinus</taxon>
    </lineage>
</organism>
<reference evidence="9 10" key="1">
    <citation type="submission" date="2024-03" db="EMBL/GenBank/DDBJ databases">
        <authorList>
            <person name="Martinez-Hernandez J."/>
        </authorList>
    </citation>
    <scope>NUCLEOTIDE SEQUENCE [LARGE SCALE GENOMIC DNA]</scope>
</reference>